<feature type="chain" id="PRO_5009305651" evidence="1">
    <location>
        <begin position="20"/>
        <end position="172"/>
    </location>
</feature>
<reference evidence="3" key="1">
    <citation type="submission" date="2016-11" db="UniProtKB">
        <authorList>
            <consortium name="WormBaseParasite"/>
        </authorList>
    </citation>
    <scope>IDENTIFICATION</scope>
</reference>
<dbReference type="eggNOG" id="KOG3546">
    <property type="taxonomic scope" value="Eukaryota"/>
</dbReference>
<organism evidence="2 3">
    <name type="scientific">Bursaphelenchus xylophilus</name>
    <name type="common">Pinewood nematode worm</name>
    <name type="synonym">Aphelenchoides xylophilus</name>
    <dbReference type="NCBI Taxonomy" id="6326"/>
    <lineage>
        <taxon>Eukaryota</taxon>
        <taxon>Metazoa</taxon>
        <taxon>Ecdysozoa</taxon>
        <taxon>Nematoda</taxon>
        <taxon>Chromadorea</taxon>
        <taxon>Rhabditida</taxon>
        <taxon>Tylenchina</taxon>
        <taxon>Tylenchomorpha</taxon>
        <taxon>Aphelenchoidea</taxon>
        <taxon>Aphelenchoididae</taxon>
        <taxon>Bursaphelenchus</taxon>
    </lineage>
</organism>
<keyword evidence="1" id="KW-0732">Signal</keyword>
<dbReference type="Gene3D" id="2.60.120.200">
    <property type="match status" value="1"/>
</dbReference>
<proteinExistence type="predicted"/>
<sequence length="172" mass="19114">MTGSLLLITLCLGAFRVIGFEIPGDDESEVNLLTPLENLLHSGGHVFRTKGLDGLPAVGVQKGAEIVVPYRIYLPRRFYRNFAILASVKPRDEKESYLFAVVNAFDTVVDVGLKWQPARKHKSCFSIECDFSRFANKYFINLHGYGIRSDFFEGGGLFLGPLLHQPMDSTGG</sequence>
<evidence type="ECO:0000256" key="1">
    <source>
        <dbReference type="SAM" id="SignalP"/>
    </source>
</evidence>
<dbReference type="eggNOG" id="KOG3544">
    <property type="taxonomic scope" value="Eukaryota"/>
</dbReference>
<dbReference type="WBParaSite" id="BXY_0947000.1">
    <property type="protein sequence ID" value="BXY_0947000.1"/>
    <property type="gene ID" value="BXY_0947000"/>
</dbReference>
<protein>
    <submittedName>
        <fullName evidence="3">Conserved secreted protein</fullName>
    </submittedName>
</protein>
<dbReference type="eggNOG" id="KOG1003">
    <property type="taxonomic scope" value="Eukaryota"/>
</dbReference>
<name>A0A1I7S8X5_BURXY</name>
<feature type="signal peptide" evidence="1">
    <location>
        <begin position="1"/>
        <end position="19"/>
    </location>
</feature>
<accession>A0A1I7S8X5</accession>
<evidence type="ECO:0000313" key="3">
    <source>
        <dbReference type="WBParaSite" id="BXY_0947000.1"/>
    </source>
</evidence>
<evidence type="ECO:0000313" key="2">
    <source>
        <dbReference type="Proteomes" id="UP000095284"/>
    </source>
</evidence>
<dbReference type="Proteomes" id="UP000095284">
    <property type="component" value="Unplaced"/>
</dbReference>
<dbReference type="AlphaFoldDB" id="A0A1I7S8X5"/>